<dbReference type="InterPro" id="IPR016155">
    <property type="entry name" value="Mopterin_synth/thiamin_S_b"/>
</dbReference>
<dbReference type="SUPFAM" id="SSF54285">
    <property type="entry name" value="MoaD/ThiS"/>
    <property type="match status" value="1"/>
</dbReference>
<keyword evidence="5" id="KW-1185">Reference proteome</keyword>
<comment type="similarity">
    <text evidence="2">Belongs to the MoaD family.</text>
</comment>
<dbReference type="RefSeq" id="WP_275120517.1">
    <property type="nucleotide sequence ID" value="NZ_JAOTPO010000023.1"/>
</dbReference>
<comment type="caution">
    <text evidence="4">The sequence shown here is derived from an EMBL/GenBank/DDBJ whole genome shotgun (WGS) entry which is preliminary data.</text>
</comment>
<evidence type="ECO:0000313" key="5">
    <source>
        <dbReference type="Proteomes" id="UP001148125"/>
    </source>
</evidence>
<evidence type="ECO:0000313" key="4">
    <source>
        <dbReference type="EMBL" id="MDE5415928.1"/>
    </source>
</evidence>
<dbReference type="NCBIfam" id="TIGR01687">
    <property type="entry name" value="moaD_arch"/>
    <property type="match status" value="1"/>
</dbReference>
<sequence length="77" mass="8598">MKVLLFAQLEEIVGEREIEIKSEPMTVGQLKDVLLEKYPNLRSLDSTIVAVNEEYVKNDTQLKENDVVALIPPVSGG</sequence>
<dbReference type="Proteomes" id="UP001148125">
    <property type="component" value="Unassembled WGS sequence"/>
</dbReference>
<organism evidence="4 5">
    <name type="scientific">Alkalihalobacterium chitinilyticum</name>
    <dbReference type="NCBI Taxonomy" id="2980103"/>
    <lineage>
        <taxon>Bacteria</taxon>
        <taxon>Bacillati</taxon>
        <taxon>Bacillota</taxon>
        <taxon>Bacilli</taxon>
        <taxon>Bacillales</taxon>
        <taxon>Bacillaceae</taxon>
        <taxon>Alkalihalobacterium</taxon>
    </lineage>
</organism>
<protein>
    <recommendedName>
        <fullName evidence="3">Molybdopterin synthase sulfur carrier subunit</fullName>
    </recommendedName>
</protein>
<keyword evidence="1" id="KW-0547">Nucleotide-binding</keyword>
<proteinExistence type="inferred from homology"/>
<dbReference type="InterPro" id="IPR012675">
    <property type="entry name" value="Beta-grasp_dom_sf"/>
</dbReference>
<dbReference type="Gene3D" id="3.10.20.30">
    <property type="match status" value="1"/>
</dbReference>
<dbReference type="InterPro" id="IPR044672">
    <property type="entry name" value="MOCS2A"/>
</dbReference>
<dbReference type="InterPro" id="IPR010038">
    <property type="entry name" value="MoaD_arc-typ"/>
</dbReference>
<evidence type="ECO:0000256" key="3">
    <source>
        <dbReference type="ARBA" id="ARBA00024247"/>
    </source>
</evidence>
<dbReference type="EMBL" id="JAOTPO010000023">
    <property type="protein sequence ID" value="MDE5415928.1"/>
    <property type="molecule type" value="Genomic_DNA"/>
</dbReference>
<gene>
    <name evidence="4" type="primary">moaD</name>
    <name evidence="4" type="ORF">N7Z68_21490</name>
</gene>
<dbReference type="NCBIfam" id="TIGR01682">
    <property type="entry name" value="moaD"/>
    <property type="match status" value="1"/>
</dbReference>
<dbReference type="CDD" id="cd00754">
    <property type="entry name" value="Ubl_MoaD"/>
    <property type="match status" value="1"/>
</dbReference>
<evidence type="ECO:0000256" key="2">
    <source>
        <dbReference type="ARBA" id="ARBA00024200"/>
    </source>
</evidence>
<evidence type="ECO:0000256" key="1">
    <source>
        <dbReference type="ARBA" id="ARBA00022741"/>
    </source>
</evidence>
<dbReference type="Pfam" id="PF02597">
    <property type="entry name" value="ThiS"/>
    <property type="match status" value="1"/>
</dbReference>
<accession>A0ABT5VKE0</accession>
<name>A0ABT5VKE0_9BACI</name>
<reference evidence="4" key="1">
    <citation type="submission" date="2024-05" db="EMBL/GenBank/DDBJ databases">
        <title>Alkalihalobacillus sp. strain MEB203 novel alkaliphilic bacterium from Lonar Lake, India.</title>
        <authorList>
            <person name="Joshi A."/>
            <person name="Thite S."/>
            <person name="Mengade P."/>
        </authorList>
    </citation>
    <scope>NUCLEOTIDE SEQUENCE</scope>
    <source>
        <strain evidence="4">MEB 203</strain>
    </source>
</reference>
<dbReference type="InterPro" id="IPR003749">
    <property type="entry name" value="ThiS/MoaD-like"/>
</dbReference>
<dbReference type="PANTHER" id="PTHR33359">
    <property type="entry name" value="MOLYBDOPTERIN SYNTHASE SULFUR CARRIER SUBUNIT"/>
    <property type="match status" value="1"/>
</dbReference>
<dbReference type="PANTHER" id="PTHR33359:SF1">
    <property type="entry name" value="MOLYBDOPTERIN SYNTHASE SULFUR CARRIER SUBUNIT"/>
    <property type="match status" value="1"/>
</dbReference>